<dbReference type="InterPro" id="IPR025555">
    <property type="entry name" value="YppG"/>
</dbReference>
<dbReference type="Proteomes" id="UP001601059">
    <property type="component" value="Unassembled WGS sequence"/>
</dbReference>
<dbReference type="EMBL" id="JBIACK010000008">
    <property type="protein sequence ID" value="MFE8702192.1"/>
    <property type="molecule type" value="Genomic_DNA"/>
</dbReference>
<sequence>MFGRSNRKAYFTPIQYPIYNDGYVQQIKSHGQNYVRQSPYSNYSFNQQQGAHPYYFQQNPYNQMQQSSFPNSNMQNHMNYMYPPFGGGNQPFPQAGGEMNGYPQNGMNSYYQQYQGGKKHSQSVLQNPLQEEESYFGGGNTYYENQMPYMNPYPKASFIPRPPSGIQSIMNSFKGQDGSLDFNKMMDTAGAMMNAVNQVSGMVKGLGGIFKV</sequence>
<keyword evidence="2" id="KW-1185">Reference proteome</keyword>
<proteinExistence type="predicted"/>
<comment type="caution">
    <text evidence="1">The sequence shown here is derived from an EMBL/GenBank/DDBJ whole genome shotgun (WGS) entry which is preliminary data.</text>
</comment>
<name>A0ABW6KDF0_9BACI</name>
<reference evidence="1 2" key="1">
    <citation type="submission" date="2024-08" db="EMBL/GenBank/DDBJ databases">
        <title>Two novel Cytobacillus novel species.</title>
        <authorList>
            <person name="Liu G."/>
        </authorList>
    </citation>
    <scope>NUCLEOTIDE SEQUENCE [LARGE SCALE GENOMIC DNA]</scope>
    <source>
        <strain evidence="1 2">FJAT-54145</strain>
    </source>
</reference>
<dbReference type="Pfam" id="PF14179">
    <property type="entry name" value="YppG"/>
    <property type="match status" value="1"/>
</dbReference>
<accession>A0ABW6KDF0</accession>
<organism evidence="1 2">
    <name type="scientific">Cytobacillus spartinae</name>
    <dbReference type="NCBI Taxonomy" id="3299023"/>
    <lineage>
        <taxon>Bacteria</taxon>
        <taxon>Bacillati</taxon>
        <taxon>Bacillota</taxon>
        <taxon>Bacilli</taxon>
        <taxon>Bacillales</taxon>
        <taxon>Bacillaceae</taxon>
        <taxon>Cytobacillus</taxon>
    </lineage>
</organism>
<dbReference type="RefSeq" id="WP_389362152.1">
    <property type="nucleotide sequence ID" value="NZ_JBIACK010000008.1"/>
</dbReference>
<evidence type="ECO:0000313" key="2">
    <source>
        <dbReference type="Proteomes" id="UP001601059"/>
    </source>
</evidence>
<protein>
    <submittedName>
        <fullName evidence="1">YppG family protein</fullName>
    </submittedName>
</protein>
<gene>
    <name evidence="1" type="ORF">ACFYKX_16460</name>
</gene>
<evidence type="ECO:0000313" key="1">
    <source>
        <dbReference type="EMBL" id="MFE8702192.1"/>
    </source>
</evidence>